<name>A0ABD5Y5V3_9EURY</name>
<dbReference type="CDD" id="cd06225">
    <property type="entry name" value="HAMP"/>
    <property type="match status" value="2"/>
</dbReference>
<dbReference type="AlphaFoldDB" id="A0ABD5Y5V3"/>
<protein>
    <submittedName>
        <fullName evidence="6">HAMP domain-containing protein</fullName>
    </submittedName>
</protein>
<keyword evidence="1" id="KW-0807">Transducer</keyword>
<evidence type="ECO:0000259" key="5">
    <source>
        <dbReference type="PROSITE" id="PS50885"/>
    </source>
</evidence>
<feature type="domain" description="HAMP" evidence="5">
    <location>
        <begin position="417"/>
        <end position="470"/>
    </location>
</feature>
<evidence type="ECO:0000256" key="4">
    <source>
        <dbReference type="SAM" id="Phobius"/>
    </source>
</evidence>
<dbReference type="EMBL" id="JBHTAS010000001">
    <property type="protein sequence ID" value="MFC7142739.1"/>
    <property type="molecule type" value="Genomic_DNA"/>
</dbReference>
<evidence type="ECO:0000313" key="7">
    <source>
        <dbReference type="Proteomes" id="UP001596432"/>
    </source>
</evidence>
<accession>A0ABD5Y5V3</accession>
<evidence type="ECO:0000256" key="1">
    <source>
        <dbReference type="ARBA" id="ARBA00023224"/>
    </source>
</evidence>
<keyword evidence="4" id="KW-0812">Transmembrane</keyword>
<dbReference type="Gene3D" id="3.30.450.20">
    <property type="entry name" value="PAS domain"/>
    <property type="match status" value="1"/>
</dbReference>
<dbReference type="GeneID" id="78823088"/>
<dbReference type="Gene3D" id="6.10.250.1910">
    <property type="match status" value="1"/>
</dbReference>
<reference evidence="6 7" key="1">
    <citation type="journal article" date="2019" name="Int. J. Syst. Evol. Microbiol.">
        <title>The Global Catalogue of Microorganisms (GCM) 10K type strain sequencing project: providing services to taxonomists for standard genome sequencing and annotation.</title>
        <authorList>
            <consortium name="The Broad Institute Genomics Platform"/>
            <consortium name="The Broad Institute Genome Sequencing Center for Infectious Disease"/>
            <person name="Wu L."/>
            <person name="Ma J."/>
        </authorList>
    </citation>
    <scope>NUCLEOTIDE SEQUENCE [LARGE SCALE GENOMIC DNA]</scope>
    <source>
        <strain evidence="6 7">XZYJT29</strain>
    </source>
</reference>
<proteinExistence type="inferred from homology"/>
<keyword evidence="4" id="KW-1133">Transmembrane helix</keyword>
<keyword evidence="7" id="KW-1185">Reference proteome</keyword>
<gene>
    <name evidence="6" type="ORF">ACFQMA_23250</name>
</gene>
<evidence type="ECO:0000313" key="6">
    <source>
        <dbReference type="EMBL" id="MFC7142739.1"/>
    </source>
</evidence>
<dbReference type="PANTHER" id="PTHR32089">
    <property type="entry name" value="METHYL-ACCEPTING CHEMOTAXIS PROTEIN MCPB"/>
    <property type="match status" value="1"/>
</dbReference>
<dbReference type="PANTHER" id="PTHR32089:SF112">
    <property type="entry name" value="LYSOZYME-LIKE PROTEIN-RELATED"/>
    <property type="match status" value="1"/>
</dbReference>
<evidence type="ECO:0000256" key="2">
    <source>
        <dbReference type="ARBA" id="ARBA00029447"/>
    </source>
</evidence>
<evidence type="ECO:0000256" key="3">
    <source>
        <dbReference type="SAM" id="Coils"/>
    </source>
</evidence>
<feature type="transmembrane region" description="Helical" evidence="4">
    <location>
        <begin position="323"/>
        <end position="344"/>
    </location>
</feature>
<organism evidence="6 7">
    <name type="scientific">Halosimplex aquaticum</name>
    <dbReference type="NCBI Taxonomy" id="3026162"/>
    <lineage>
        <taxon>Archaea</taxon>
        <taxon>Methanobacteriati</taxon>
        <taxon>Methanobacteriota</taxon>
        <taxon>Stenosarchaea group</taxon>
        <taxon>Halobacteria</taxon>
        <taxon>Halobacteriales</taxon>
        <taxon>Haloarculaceae</taxon>
        <taxon>Halosimplex</taxon>
    </lineage>
</organism>
<dbReference type="Gene3D" id="1.10.287.950">
    <property type="entry name" value="Methyl-accepting chemotaxis protein"/>
    <property type="match status" value="1"/>
</dbReference>
<feature type="coiled-coil region" evidence="3">
    <location>
        <begin position="381"/>
        <end position="415"/>
    </location>
</feature>
<comment type="similarity">
    <text evidence="2">Belongs to the methyl-accepting chemotaxis (MCP) protein family.</text>
</comment>
<feature type="domain" description="HAMP" evidence="5">
    <location>
        <begin position="344"/>
        <end position="396"/>
    </location>
</feature>
<dbReference type="InterPro" id="IPR003660">
    <property type="entry name" value="HAMP_dom"/>
</dbReference>
<comment type="caution">
    <text evidence="6">The sequence shown here is derived from an EMBL/GenBank/DDBJ whole genome shotgun (WGS) entry which is preliminary data.</text>
</comment>
<dbReference type="Pfam" id="PF00672">
    <property type="entry name" value="HAMP"/>
    <property type="match status" value="2"/>
</dbReference>
<dbReference type="RefSeq" id="WP_274323792.1">
    <property type="nucleotide sequence ID" value="NZ_CP118158.1"/>
</dbReference>
<keyword evidence="3" id="KW-0175">Coiled coil</keyword>
<dbReference type="SUPFAM" id="SSF58104">
    <property type="entry name" value="Methyl-accepting chemotaxis protein (MCP) signaling domain"/>
    <property type="match status" value="1"/>
</dbReference>
<dbReference type="SMART" id="SM00304">
    <property type="entry name" value="HAMP"/>
    <property type="match status" value="2"/>
</dbReference>
<keyword evidence="4" id="KW-0472">Membrane</keyword>
<feature type="transmembrane region" description="Helical" evidence="4">
    <location>
        <begin position="28"/>
        <end position="50"/>
    </location>
</feature>
<dbReference type="PROSITE" id="PS50885">
    <property type="entry name" value="HAMP"/>
    <property type="match status" value="2"/>
</dbReference>
<feature type="coiled-coil region" evidence="3">
    <location>
        <begin position="569"/>
        <end position="596"/>
    </location>
</feature>
<dbReference type="Proteomes" id="UP001596432">
    <property type="component" value="Unassembled WGS sequence"/>
</dbReference>
<sequence>MSGEGNGGDGGVMGIVRTIVPDFIRKRFALKFLIVLLVMGVAIGAIGLLGTQQFSDHTRKQIESEYSGLAVQESNLVGRWIESNRLSTRLASGTPAYAGQDRSQMSEALSKQMAEVMPDSVSAMHLVQQTGGDYKFIASTASQTGNSLKGTKRSWFMGHEFGGTNQVAVSNVYRPSSSGSPIVGFVSPVNGTSNRYLLVEVGTTNIASNLQGADRASGGFTMVVNNNTGTIQIDEKSVDVSHDQSPDETLKQYGDRGALQAAMSLTDNVSGVISSRTDSDVMNEEYAVGYSQVVVPNNDHTWVVLVHAPADVLYGDVQQVTRFGMIATGGAILMMLLIGAVLGYNTSSSIDRLKGKAQEMEDGNLDVDIESGRIDSIGRLYDGFAEMRDALREQIDEAERARKEAEVSRAEAMEMSNYLQEKAEEYSAIMQAGARGDLTQRMEPEGENEAMDQIAKDFNEMLTELEMTTGQLKTFAVEVEESGQSVQQSAETVRDASEQVADSIQRISDDAYDQKERLQRISEEMDGVAGQLDDFADDNPGVDFGDALDSIREVARMIEEAADLAEDTMSESENVAGAAEEQAAELNEVSSRAEELVRYAQYLGDGLNNFETEEEHEFVFQTGAGGPGPAPDPDGDGGE</sequence>
<dbReference type="GO" id="GO:0007165">
    <property type="term" value="P:signal transduction"/>
    <property type="evidence" value="ECO:0007669"/>
    <property type="project" value="UniProtKB-KW"/>
</dbReference>